<dbReference type="EMBL" id="JACEIK010000344">
    <property type="protein sequence ID" value="MCD7455421.1"/>
    <property type="molecule type" value="Genomic_DNA"/>
</dbReference>
<sequence>MEEVEMFPNSLPSMLDTTDFTSEIKPAKRRQQAPFSDITLETQDTPELLPTSESSLADISPGVVQSSSPDAALIGSLSDFQQRSSIRTFGIMPHIQRIIPNQIQRGPEIPFPTLNYNRIFPRGESSIQQQLYPLRFQVQPQYLDIGNPFNNPVLSAENNIGNALQQQHTPIFGMLGSQGLHGPIIGNTNYRPDSAFSNTDHDTQSDYNLDLNVAHGPTYSDTTIMSGIGIKNAIMSDYNLKVNADNVTTYSGGAMMSDAYVGNATINDCNLNVNAENVTTYSGSTMMSDTNVGNATIEELKAEHANFQQYIGEPNMSSPSNIAVTSYEIDIEGSYPNESKTCDAYFNFNMDYIFQDLGPPGADLPKEYSSEFDQVYSDDQILALAYLVDILSREILL</sequence>
<protein>
    <submittedName>
        <fullName evidence="2">Uncharacterized protein</fullName>
    </submittedName>
</protein>
<reference evidence="2 3" key="1">
    <citation type="journal article" date="2021" name="BMC Genomics">
        <title>Datura genome reveals duplications of psychoactive alkaloid biosynthetic genes and high mutation rate following tissue culture.</title>
        <authorList>
            <person name="Rajewski A."/>
            <person name="Carter-House D."/>
            <person name="Stajich J."/>
            <person name="Litt A."/>
        </authorList>
    </citation>
    <scope>NUCLEOTIDE SEQUENCE [LARGE SCALE GENOMIC DNA]</scope>
    <source>
        <strain evidence="2">AR-01</strain>
    </source>
</reference>
<keyword evidence="3" id="KW-1185">Reference proteome</keyword>
<name>A0ABS8S9D7_DATST</name>
<dbReference type="Proteomes" id="UP000823775">
    <property type="component" value="Unassembled WGS sequence"/>
</dbReference>
<evidence type="ECO:0000256" key="1">
    <source>
        <dbReference type="SAM" id="MobiDB-lite"/>
    </source>
</evidence>
<feature type="compositionally biased region" description="Polar residues" evidence="1">
    <location>
        <begin position="39"/>
        <end position="54"/>
    </location>
</feature>
<feature type="region of interest" description="Disordered" evidence="1">
    <location>
        <begin position="26"/>
        <end position="54"/>
    </location>
</feature>
<gene>
    <name evidence="2" type="ORF">HAX54_028107</name>
</gene>
<evidence type="ECO:0000313" key="2">
    <source>
        <dbReference type="EMBL" id="MCD7455421.1"/>
    </source>
</evidence>
<accession>A0ABS8S9D7</accession>
<evidence type="ECO:0000313" key="3">
    <source>
        <dbReference type="Proteomes" id="UP000823775"/>
    </source>
</evidence>
<organism evidence="2 3">
    <name type="scientific">Datura stramonium</name>
    <name type="common">Jimsonweed</name>
    <name type="synonym">Common thornapple</name>
    <dbReference type="NCBI Taxonomy" id="4076"/>
    <lineage>
        <taxon>Eukaryota</taxon>
        <taxon>Viridiplantae</taxon>
        <taxon>Streptophyta</taxon>
        <taxon>Embryophyta</taxon>
        <taxon>Tracheophyta</taxon>
        <taxon>Spermatophyta</taxon>
        <taxon>Magnoliopsida</taxon>
        <taxon>eudicotyledons</taxon>
        <taxon>Gunneridae</taxon>
        <taxon>Pentapetalae</taxon>
        <taxon>asterids</taxon>
        <taxon>lamiids</taxon>
        <taxon>Solanales</taxon>
        <taxon>Solanaceae</taxon>
        <taxon>Solanoideae</taxon>
        <taxon>Datureae</taxon>
        <taxon>Datura</taxon>
    </lineage>
</organism>
<comment type="caution">
    <text evidence="2">The sequence shown here is derived from an EMBL/GenBank/DDBJ whole genome shotgun (WGS) entry which is preliminary data.</text>
</comment>
<proteinExistence type="predicted"/>